<accession>A0AA43TTQ5</accession>
<dbReference type="Proteomes" id="UP001161017">
    <property type="component" value="Unassembled WGS sequence"/>
</dbReference>
<keyword evidence="3" id="KW-1185">Reference proteome</keyword>
<dbReference type="Gene3D" id="3.40.50.410">
    <property type="entry name" value="von Willebrand factor, type A domain"/>
    <property type="match status" value="1"/>
</dbReference>
<gene>
    <name evidence="2" type="ORF">OHK93_006648</name>
</gene>
<comment type="caution">
    <text evidence="2">The sequence shown here is derived from an EMBL/GenBank/DDBJ whole genome shotgun (WGS) entry which is preliminary data.</text>
</comment>
<dbReference type="SUPFAM" id="SSF53300">
    <property type="entry name" value="vWA-like"/>
    <property type="match status" value="1"/>
</dbReference>
<organism evidence="2 3">
    <name type="scientific">Ramalina farinacea</name>
    <dbReference type="NCBI Taxonomy" id="258253"/>
    <lineage>
        <taxon>Eukaryota</taxon>
        <taxon>Fungi</taxon>
        <taxon>Dikarya</taxon>
        <taxon>Ascomycota</taxon>
        <taxon>Pezizomycotina</taxon>
        <taxon>Lecanoromycetes</taxon>
        <taxon>OSLEUM clade</taxon>
        <taxon>Lecanoromycetidae</taxon>
        <taxon>Lecanorales</taxon>
        <taxon>Lecanorineae</taxon>
        <taxon>Ramalinaceae</taxon>
        <taxon>Ramalina</taxon>
    </lineage>
</organism>
<dbReference type="EMBL" id="JAPUFD010000005">
    <property type="protein sequence ID" value="MDI1487379.1"/>
    <property type="molecule type" value="Genomic_DNA"/>
</dbReference>
<evidence type="ECO:0008006" key="4">
    <source>
        <dbReference type="Google" id="ProtNLM"/>
    </source>
</evidence>
<dbReference type="AlphaFoldDB" id="A0AA43TTQ5"/>
<evidence type="ECO:0000313" key="3">
    <source>
        <dbReference type="Proteomes" id="UP001161017"/>
    </source>
</evidence>
<evidence type="ECO:0000256" key="1">
    <source>
        <dbReference type="SAM" id="MobiDB-lite"/>
    </source>
</evidence>
<dbReference type="InterPro" id="IPR036465">
    <property type="entry name" value="vWFA_dom_sf"/>
</dbReference>
<name>A0AA43TTQ5_9LECA</name>
<sequence>MGTGSLEDDPSHSPSIRVHSSPASLVSMCETTRFIASILNSDTDRIGIITFGNCKGGGSPVVVPLSRPRIQSLKDSLDGITISNDTPESTMISNALNQAQRVITASPRKGCNGREGTRSFGHVVVLTSSDMGPLDMFKLDDRLTLHLVCPGVLPQAFENWPCTNGWKLRSMTGQDLQAGSRRKKAQDADELASGLTKLIAQARTGHKLGIVTIKDLSFDPGPDTIIEEILGEPEEDKQLRPGEIHTVIVKIRCKRPEVAVGAWYGTAPDPDSNAQLYAELERMLFGSSCTPILVAQMTYRHPLLPEFTGCYTMKPCVIKRFIAAPGDIIPRTGSALESKQRMLVHQRLSYHYFTQLSSKEAMSALQKVIGEGGGRMACPSYVSLLMQEQQYQKRLDRRVSWLDLPDTPRHSNESGPSRVSLDEDLVSSSGEQVPLTKRVSSAPAPGSNSHRSPGKKRDAARRIWSDMRLRSKPPGSQETMVPGNRDIAGKSVDAVQKTALRNKRSIGNDTLRSLSLSIQNPSGIAAPWL</sequence>
<evidence type="ECO:0000313" key="2">
    <source>
        <dbReference type="EMBL" id="MDI1487379.1"/>
    </source>
</evidence>
<feature type="region of interest" description="Disordered" evidence="1">
    <location>
        <begin position="1"/>
        <end position="21"/>
    </location>
</feature>
<feature type="region of interest" description="Disordered" evidence="1">
    <location>
        <begin position="406"/>
        <end position="459"/>
    </location>
</feature>
<proteinExistence type="predicted"/>
<protein>
    <recommendedName>
        <fullName evidence="4">VWFA domain-containing protein</fullName>
    </recommendedName>
</protein>
<reference evidence="2" key="1">
    <citation type="journal article" date="2023" name="Genome Biol. Evol.">
        <title>First Whole Genome Sequence and Flow Cytometry Genome Size Data for the Lichen-Forming Fungus Ramalina farinacea (Ascomycota).</title>
        <authorList>
            <person name="Llewellyn T."/>
            <person name="Mian S."/>
            <person name="Hill R."/>
            <person name="Leitch I.J."/>
            <person name="Gaya E."/>
        </authorList>
    </citation>
    <scope>NUCLEOTIDE SEQUENCE</scope>
    <source>
        <strain evidence="2">LIQ254RAFAR</strain>
    </source>
</reference>